<dbReference type="GO" id="GO:0043565">
    <property type="term" value="F:sequence-specific DNA binding"/>
    <property type="evidence" value="ECO:0007669"/>
    <property type="project" value="InterPro"/>
</dbReference>
<dbReference type="InterPro" id="IPR011123">
    <property type="entry name" value="Y_Y_Y"/>
</dbReference>
<dbReference type="Pfam" id="PF00072">
    <property type="entry name" value="Response_reg"/>
    <property type="match status" value="1"/>
</dbReference>
<keyword evidence="13" id="KW-0472">Membrane</keyword>
<dbReference type="InterPro" id="IPR005467">
    <property type="entry name" value="His_kinase_dom"/>
</dbReference>
<dbReference type="GO" id="GO:0000155">
    <property type="term" value="F:phosphorelay sensor kinase activity"/>
    <property type="evidence" value="ECO:0007669"/>
    <property type="project" value="InterPro"/>
</dbReference>
<dbReference type="InterPro" id="IPR003661">
    <property type="entry name" value="HisK_dim/P_dom"/>
</dbReference>
<feature type="modified residue" description="4-aspartylphosphate" evidence="11">
    <location>
        <position position="1119"/>
    </location>
</feature>
<dbReference type="Gene3D" id="1.10.10.60">
    <property type="entry name" value="Homeodomain-like"/>
    <property type="match status" value="1"/>
</dbReference>
<dbReference type="Gene3D" id="1.10.287.130">
    <property type="match status" value="1"/>
</dbReference>
<dbReference type="PRINTS" id="PR00344">
    <property type="entry name" value="BCTRLSENSOR"/>
</dbReference>
<reference evidence="17" key="1">
    <citation type="journal article" date="2014" name="Int. J. Syst. Evol. Microbiol.">
        <title>Complete genome sequence of Corynebacterium casei LMG S-19264T (=DSM 44701T), isolated from a smear-ripened cheese.</title>
        <authorList>
            <consortium name="US DOE Joint Genome Institute (JGI-PGF)"/>
            <person name="Walter F."/>
            <person name="Albersmeier A."/>
            <person name="Kalinowski J."/>
            <person name="Ruckert C."/>
        </authorList>
    </citation>
    <scope>NUCLEOTIDE SEQUENCE</scope>
    <source>
        <strain evidence="17">KCTC 12368</strain>
    </source>
</reference>
<evidence type="ECO:0000256" key="9">
    <source>
        <dbReference type="ARBA" id="ARBA00023015"/>
    </source>
</evidence>
<dbReference type="FunFam" id="3.30.565.10:FF:000037">
    <property type="entry name" value="Hybrid sensor histidine kinase/response regulator"/>
    <property type="match status" value="1"/>
</dbReference>
<reference evidence="17" key="2">
    <citation type="submission" date="2020-09" db="EMBL/GenBank/DDBJ databases">
        <authorList>
            <person name="Sun Q."/>
            <person name="Kim S."/>
        </authorList>
    </citation>
    <scope>NUCLEOTIDE SEQUENCE</scope>
    <source>
        <strain evidence="17">KCTC 12368</strain>
    </source>
</reference>
<dbReference type="Pfam" id="PF00512">
    <property type="entry name" value="HisKA"/>
    <property type="match status" value="1"/>
</dbReference>
<keyword evidence="8" id="KW-0902">Two-component regulatory system</keyword>
<dbReference type="Pfam" id="PF07495">
    <property type="entry name" value="Y_Y_Y"/>
    <property type="match status" value="1"/>
</dbReference>
<evidence type="ECO:0000256" key="2">
    <source>
        <dbReference type="ARBA" id="ARBA00012438"/>
    </source>
</evidence>
<evidence type="ECO:0000259" key="15">
    <source>
        <dbReference type="PROSITE" id="PS50109"/>
    </source>
</evidence>
<gene>
    <name evidence="17" type="ORF">GCM10007049_27250</name>
</gene>
<dbReference type="CDD" id="cd00082">
    <property type="entry name" value="HisKA"/>
    <property type="match status" value="1"/>
</dbReference>
<dbReference type="PROSITE" id="PS50110">
    <property type="entry name" value="RESPONSE_REGULATORY"/>
    <property type="match status" value="1"/>
</dbReference>
<dbReference type="SUPFAM" id="SSF47384">
    <property type="entry name" value="Homodimeric domain of signal transducing histidine kinase"/>
    <property type="match status" value="1"/>
</dbReference>
<keyword evidence="13" id="KW-1133">Transmembrane helix</keyword>
<dbReference type="InterPro" id="IPR011110">
    <property type="entry name" value="Reg_prop"/>
</dbReference>
<dbReference type="InterPro" id="IPR018060">
    <property type="entry name" value="HTH_AraC"/>
</dbReference>
<dbReference type="PROSITE" id="PS50109">
    <property type="entry name" value="HIS_KIN"/>
    <property type="match status" value="1"/>
</dbReference>
<evidence type="ECO:0000256" key="7">
    <source>
        <dbReference type="ARBA" id="ARBA00022840"/>
    </source>
</evidence>
<evidence type="ECO:0000256" key="11">
    <source>
        <dbReference type="PROSITE-ProRule" id="PRU00169"/>
    </source>
</evidence>
<comment type="caution">
    <text evidence="17">The sequence shown here is derived from an EMBL/GenBank/DDBJ whole genome shotgun (WGS) entry which is preliminary data.</text>
</comment>
<dbReference type="Gene3D" id="2.130.10.10">
    <property type="entry name" value="YVTN repeat-like/Quinoprotein amine dehydrogenase"/>
    <property type="match status" value="2"/>
</dbReference>
<comment type="catalytic activity">
    <reaction evidence="1">
        <text>ATP + protein L-histidine = ADP + protein N-phospho-L-histidine.</text>
        <dbReference type="EC" id="2.7.13.3"/>
    </reaction>
</comment>
<dbReference type="SUPFAM" id="SSF63829">
    <property type="entry name" value="Calcium-dependent phosphotriesterase"/>
    <property type="match status" value="2"/>
</dbReference>
<dbReference type="Pfam" id="PF02518">
    <property type="entry name" value="HATPase_c"/>
    <property type="match status" value="1"/>
</dbReference>
<dbReference type="Pfam" id="PF07494">
    <property type="entry name" value="Reg_prop"/>
    <property type="match status" value="5"/>
</dbReference>
<dbReference type="CDD" id="cd00075">
    <property type="entry name" value="HATPase"/>
    <property type="match status" value="1"/>
</dbReference>
<dbReference type="InterPro" id="IPR003594">
    <property type="entry name" value="HATPase_dom"/>
</dbReference>
<dbReference type="Proteomes" id="UP000619457">
    <property type="component" value="Unassembled WGS sequence"/>
</dbReference>
<evidence type="ECO:0000313" key="18">
    <source>
        <dbReference type="Proteomes" id="UP000619457"/>
    </source>
</evidence>
<organism evidence="17 18">
    <name type="scientific">Echinicola pacifica</name>
    <dbReference type="NCBI Taxonomy" id="346377"/>
    <lineage>
        <taxon>Bacteria</taxon>
        <taxon>Pseudomonadati</taxon>
        <taxon>Bacteroidota</taxon>
        <taxon>Cytophagia</taxon>
        <taxon>Cytophagales</taxon>
        <taxon>Cyclobacteriaceae</taxon>
        <taxon>Echinicola</taxon>
    </lineage>
</organism>
<dbReference type="Gene3D" id="3.30.565.10">
    <property type="entry name" value="Histidine kinase-like ATPase, C-terminal domain"/>
    <property type="match status" value="1"/>
</dbReference>
<dbReference type="InterPro" id="IPR013783">
    <property type="entry name" value="Ig-like_fold"/>
</dbReference>
<dbReference type="GO" id="GO:0003700">
    <property type="term" value="F:DNA-binding transcription factor activity"/>
    <property type="evidence" value="ECO:0007669"/>
    <property type="project" value="InterPro"/>
</dbReference>
<evidence type="ECO:0000256" key="6">
    <source>
        <dbReference type="ARBA" id="ARBA00022777"/>
    </source>
</evidence>
<keyword evidence="9" id="KW-0805">Transcription regulation</keyword>
<dbReference type="InterPro" id="IPR036890">
    <property type="entry name" value="HATPase_C_sf"/>
</dbReference>
<dbReference type="InterPro" id="IPR036097">
    <property type="entry name" value="HisK_dim/P_sf"/>
</dbReference>
<dbReference type="SUPFAM" id="SSF52172">
    <property type="entry name" value="CheY-like"/>
    <property type="match status" value="1"/>
</dbReference>
<dbReference type="InterPro" id="IPR009057">
    <property type="entry name" value="Homeodomain-like_sf"/>
</dbReference>
<name>A0A918Q459_9BACT</name>
<evidence type="ECO:0000256" key="10">
    <source>
        <dbReference type="ARBA" id="ARBA00023163"/>
    </source>
</evidence>
<dbReference type="SMART" id="SM00342">
    <property type="entry name" value="HTH_ARAC"/>
    <property type="match status" value="1"/>
</dbReference>
<dbReference type="SMART" id="SM00388">
    <property type="entry name" value="HisKA"/>
    <property type="match status" value="1"/>
</dbReference>
<evidence type="ECO:0000256" key="8">
    <source>
        <dbReference type="ARBA" id="ARBA00023012"/>
    </source>
</evidence>
<dbReference type="InterPro" id="IPR015943">
    <property type="entry name" value="WD40/YVTN_repeat-like_dom_sf"/>
</dbReference>
<dbReference type="InterPro" id="IPR004358">
    <property type="entry name" value="Sig_transdc_His_kin-like_C"/>
</dbReference>
<dbReference type="Gene3D" id="3.40.50.2300">
    <property type="match status" value="1"/>
</dbReference>
<dbReference type="SMART" id="SM00387">
    <property type="entry name" value="HATPase_c"/>
    <property type="match status" value="1"/>
</dbReference>
<dbReference type="Gene3D" id="2.60.40.10">
    <property type="entry name" value="Immunoglobulins"/>
    <property type="match status" value="1"/>
</dbReference>
<evidence type="ECO:0000256" key="12">
    <source>
        <dbReference type="SAM" id="MobiDB-lite"/>
    </source>
</evidence>
<dbReference type="PANTHER" id="PTHR43547:SF2">
    <property type="entry name" value="HYBRID SIGNAL TRANSDUCTION HISTIDINE KINASE C"/>
    <property type="match status" value="1"/>
</dbReference>
<evidence type="ECO:0000256" key="5">
    <source>
        <dbReference type="ARBA" id="ARBA00022741"/>
    </source>
</evidence>
<keyword evidence="6 17" id="KW-0418">Kinase</keyword>
<evidence type="ECO:0000256" key="4">
    <source>
        <dbReference type="ARBA" id="ARBA00022679"/>
    </source>
</evidence>
<proteinExistence type="predicted"/>
<keyword evidence="10" id="KW-0804">Transcription</keyword>
<keyword evidence="18" id="KW-1185">Reference proteome</keyword>
<dbReference type="PANTHER" id="PTHR43547">
    <property type="entry name" value="TWO-COMPONENT HISTIDINE KINASE"/>
    <property type="match status" value="1"/>
</dbReference>
<dbReference type="SUPFAM" id="SSF46689">
    <property type="entry name" value="Homeodomain-like"/>
    <property type="match status" value="1"/>
</dbReference>
<dbReference type="InterPro" id="IPR001789">
    <property type="entry name" value="Sig_transdc_resp-reg_receiver"/>
</dbReference>
<evidence type="ECO:0000259" key="16">
    <source>
        <dbReference type="PROSITE" id="PS50110"/>
    </source>
</evidence>
<feature type="domain" description="HTH araC/xylS-type" evidence="14">
    <location>
        <begin position="1218"/>
        <end position="1320"/>
    </location>
</feature>
<protein>
    <recommendedName>
        <fullName evidence="2">histidine kinase</fullName>
        <ecNumber evidence="2">2.7.13.3</ecNumber>
    </recommendedName>
</protein>
<dbReference type="EC" id="2.7.13.3" evidence="2"/>
<dbReference type="InterPro" id="IPR011006">
    <property type="entry name" value="CheY-like_superfamily"/>
</dbReference>
<evidence type="ECO:0000256" key="3">
    <source>
        <dbReference type="ARBA" id="ARBA00022553"/>
    </source>
</evidence>
<dbReference type="GO" id="GO:0005524">
    <property type="term" value="F:ATP binding"/>
    <property type="evidence" value="ECO:0007669"/>
    <property type="project" value="UniProtKB-KW"/>
</dbReference>
<keyword evidence="13" id="KW-0812">Transmembrane</keyword>
<keyword evidence="4" id="KW-0808">Transferase</keyword>
<feature type="domain" description="Response regulatory" evidence="16">
    <location>
        <begin position="1071"/>
        <end position="1186"/>
    </location>
</feature>
<evidence type="ECO:0000259" key="14">
    <source>
        <dbReference type="PROSITE" id="PS01124"/>
    </source>
</evidence>
<feature type="transmembrane region" description="Helical" evidence="13">
    <location>
        <begin position="758"/>
        <end position="776"/>
    </location>
</feature>
<evidence type="ECO:0000256" key="13">
    <source>
        <dbReference type="SAM" id="Phobius"/>
    </source>
</evidence>
<dbReference type="SUPFAM" id="SSF55874">
    <property type="entry name" value="ATPase domain of HSP90 chaperone/DNA topoisomerase II/histidine kinase"/>
    <property type="match status" value="1"/>
</dbReference>
<keyword evidence="3 11" id="KW-0597">Phosphoprotein</keyword>
<evidence type="ECO:0000256" key="1">
    <source>
        <dbReference type="ARBA" id="ARBA00000085"/>
    </source>
</evidence>
<dbReference type="Pfam" id="PF12833">
    <property type="entry name" value="HTH_18"/>
    <property type="match status" value="1"/>
</dbReference>
<dbReference type="SMART" id="SM00448">
    <property type="entry name" value="REC"/>
    <property type="match status" value="1"/>
</dbReference>
<accession>A0A918Q459</accession>
<evidence type="ECO:0000313" key="17">
    <source>
        <dbReference type="EMBL" id="GGZ32344.1"/>
    </source>
</evidence>
<feature type="domain" description="Histidine kinase" evidence="15">
    <location>
        <begin position="812"/>
        <end position="1026"/>
    </location>
</feature>
<feature type="region of interest" description="Disordered" evidence="12">
    <location>
        <begin position="1027"/>
        <end position="1046"/>
    </location>
</feature>
<dbReference type="EMBL" id="BMWX01000004">
    <property type="protein sequence ID" value="GGZ32344.1"/>
    <property type="molecule type" value="Genomic_DNA"/>
</dbReference>
<dbReference type="SUPFAM" id="SSF101898">
    <property type="entry name" value="NHL repeat"/>
    <property type="match status" value="1"/>
</dbReference>
<keyword evidence="5" id="KW-0547">Nucleotide-binding</keyword>
<dbReference type="PROSITE" id="PS01124">
    <property type="entry name" value="HTH_ARAC_FAMILY_2"/>
    <property type="match status" value="1"/>
</dbReference>
<keyword evidence="7" id="KW-0067">ATP-binding</keyword>
<sequence length="1320" mass="147591">MDIESGLSHNYINSIEQDSLGFIWIGTLEGLNRYDGKSFIVYPKSNRFPSKGPAHNFIQQLLQSPNQQMLMATSAGLTAYDQLSGTFAHQAAPSPFPRKDVSFAAFSPSGSLAVAFYGEGVRLFEASDQSKAPFHASQKQPQGLSAKEITSLVFQGDSLLYIGSNDLGLTKINLQTMENSPSYHGINRGVQALDIDSEGNLWVGAQEGLDILLPSGKKINIQKAEVPERGLSDSNILCFEEDDEGNIWVGTRNGGLSIIDIGSIKTSEFPKISWFTPASDGSSVYNRTVSALKYAKDGNMWIGTSTGLNIVNTKGDPILLLQRNLSQSHTLSHDRIGSLAMAQDSSIWIGTDGGGLDLLHPRKGIIRNFSHTKDQPHSLSNNYIISLLEDSQHRLWVGTYQGGLNRLQTKTGQFKHYLQGSQADGNDVRVIHEDQTGQIWVGTNRGGLYRYHPPIDNFDYVKQLGKVDIRGITEDEYGNLFLATYGEGIIQYNYLTGNTVYFNESTVEGFPTNVLFSIDILDNGDILAGTRFEGLLQLHPETRQLSVFTVEEGLSNNTINSITKDNEGNVWLGTFKGISSFNPKTKQIKTLNGFNNVQQSEFNIGAAITGPDGRIYLGGNKGLNIFSPQELVNKESPYPLVFTHLNLPGAPESDSLKMEYLDQRSIAFSEALSLPYNQRLFSLEFVALKFPKGDNIQYSYLLEPYHDQWIPTQQSGMANFSNVPPGRYTLKVRAFSTSSNISERQLTLIITPPFWKTWPAYLLYILLIVGLIYIGLKYYTDRLKLKNSLLFEQKQRQLEHEINEERARFFTGFSHELKTPLTLIIAPVEDLLAKVRSPEEKKSLSLIETNAKYLLDMITKLLEFRKSELHIDQLNLQSYNITKALSQWLEEYASLAKHQKIQLTGSFPKEDIYAMVDLEKLHIIINNLLSNALKYCRPQDEVQVILQTTDGEISIEVKDNGPGIPESDQDKIFNWYYQAGQGAKNKGTGIGLALTKRLVEDHQGSIRLSSKANEGCSFVILLPDHLPSPQPPSSEEPGQYKEISSPWSAPITLPTTRMPIANLDLNTSRRTLLIIDDNPQILNYLQSLLEGDYDLIFAENGQIGLDKAIQFVPDLILSDIMMPEKNGIDLCGELKTKTATTHIPVILLSAKDSVDSITSGYAQGADDYLTKPFNGQILLSRINNLLQTQARLREYYLGKEPIQQGFSEQQTSAINQEKEFLKTLHTHIVSQLALQNTDVESLCALMGMSRTSLFRKLKAITGQNINQYTRKVKLDYADHLIREKGYLVSEAAFEVGFSSSKYFRKHFKEQFGRLPSDPMN</sequence>